<evidence type="ECO:0000256" key="8">
    <source>
        <dbReference type="ARBA" id="ARBA00022989"/>
    </source>
</evidence>
<keyword evidence="8" id="KW-1133">Transmembrane helix</keyword>
<keyword evidence="6" id="KW-0812">Transmembrane</keyword>
<protein>
    <submittedName>
        <fullName evidence="10">Type II secretion system protein M</fullName>
    </submittedName>
</protein>
<evidence type="ECO:0000256" key="5">
    <source>
        <dbReference type="ARBA" id="ARBA00022519"/>
    </source>
</evidence>
<evidence type="ECO:0000256" key="3">
    <source>
        <dbReference type="ARBA" id="ARBA00022448"/>
    </source>
</evidence>
<accession>A0ABW6CM78</accession>
<evidence type="ECO:0000256" key="4">
    <source>
        <dbReference type="ARBA" id="ARBA00022475"/>
    </source>
</evidence>
<keyword evidence="5" id="KW-0997">Cell inner membrane</keyword>
<evidence type="ECO:0000256" key="1">
    <source>
        <dbReference type="ARBA" id="ARBA00004377"/>
    </source>
</evidence>
<dbReference type="EMBL" id="JAOTJD010000003">
    <property type="protein sequence ID" value="MFD3262846.1"/>
    <property type="molecule type" value="Genomic_DNA"/>
</dbReference>
<dbReference type="SUPFAM" id="SSF103054">
    <property type="entry name" value="General secretion pathway protein M, EpsM"/>
    <property type="match status" value="1"/>
</dbReference>
<keyword evidence="11" id="KW-1185">Reference proteome</keyword>
<evidence type="ECO:0000256" key="7">
    <source>
        <dbReference type="ARBA" id="ARBA00022927"/>
    </source>
</evidence>
<proteinExistence type="inferred from homology"/>
<keyword evidence="3" id="KW-0813">Transport</keyword>
<dbReference type="InterPro" id="IPR007690">
    <property type="entry name" value="T2SS_GspM"/>
</dbReference>
<keyword evidence="9" id="KW-0472">Membrane</keyword>
<evidence type="ECO:0000313" key="10">
    <source>
        <dbReference type="EMBL" id="MFD3262846.1"/>
    </source>
</evidence>
<comment type="caution">
    <text evidence="10">The sequence shown here is derived from an EMBL/GenBank/DDBJ whole genome shotgun (WGS) entry which is preliminary data.</text>
</comment>
<dbReference type="RefSeq" id="WP_377367323.1">
    <property type="nucleotide sequence ID" value="NZ_JAOTJD010000003.1"/>
</dbReference>
<dbReference type="Proteomes" id="UP001598130">
    <property type="component" value="Unassembled WGS sequence"/>
</dbReference>
<comment type="similarity">
    <text evidence="2">Belongs to the GSP M family.</text>
</comment>
<evidence type="ECO:0000313" key="11">
    <source>
        <dbReference type="Proteomes" id="UP001598130"/>
    </source>
</evidence>
<evidence type="ECO:0000256" key="2">
    <source>
        <dbReference type="ARBA" id="ARBA00010637"/>
    </source>
</evidence>
<gene>
    <name evidence="10" type="ORF">OCL97_02575</name>
</gene>
<evidence type="ECO:0000256" key="9">
    <source>
        <dbReference type="ARBA" id="ARBA00023136"/>
    </source>
</evidence>
<reference evidence="10 11" key="1">
    <citation type="submission" date="2022-09" db="EMBL/GenBank/DDBJ databases">
        <title>New species of Phenylobacterium.</title>
        <authorList>
            <person name="Mieszkin S."/>
        </authorList>
    </citation>
    <scope>NUCLEOTIDE SEQUENCE [LARGE SCALE GENOMIC DNA]</scope>
    <source>
        <strain evidence="10 11">HK31-G</strain>
    </source>
</reference>
<organism evidence="10 11">
    <name type="scientific">Phenylobacterium ferrooxidans</name>
    <dbReference type="NCBI Taxonomy" id="2982689"/>
    <lineage>
        <taxon>Bacteria</taxon>
        <taxon>Pseudomonadati</taxon>
        <taxon>Pseudomonadota</taxon>
        <taxon>Alphaproteobacteria</taxon>
        <taxon>Caulobacterales</taxon>
        <taxon>Caulobacteraceae</taxon>
        <taxon>Phenylobacterium</taxon>
    </lineage>
</organism>
<name>A0ABW6CM78_9CAUL</name>
<keyword evidence="4" id="KW-1003">Cell membrane</keyword>
<comment type="subcellular location">
    <subcellularLocation>
        <location evidence="1">Cell inner membrane</location>
        <topology evidence="1">Single-pass membrane protein</topology>
    </subcellularLocation>
</comment>
<dbReference type="Pfam" id="PF04612">
    <property type="entry name" value="T2SSM"/>
    <property type="match status" value="1"/>
</dbReference>
<sequence length="157" mass="16427">MMAWWNGRTRREQVLLGVMGACLALVVLLFGVLRPLQAAERAASERHAEALQDQAEVARNVAAIVRLKAPAKAPPRRLPIEAAVSTTAAAAGIALGRVEADPSGGLRVSAPSVAPTVLFPWLSLLQREHGVAATHLAIVKNDTGGLTLDATLEMAGS</sequence>
<dbReference type="Gene3D" id="3.30.1360.100">
    <property type="entry name" value="General secretion pathway protein M, EpsM"/>
    <property type="match status" value="1"/>
</dbReference>
<dbReference type="InterPro" id="IPR023229">
    <property type="entry name" value="T2SS_M_periplasmic_sf"/>
</dbReference>
<evidence type="ECO:0000256" key="6">
    <source>
        <dbReference type="ARBA" id="ARBA00022692"/>
    </source>
</evidence>
<keyword evidence="7" id="KW-0653">Protein transport</keyword>